<feature type="region of interest" description="Disordered" evidence="1">
    <location>
        <begin position="1"/>
        <end position="24"/>
    </location>
</feature>
<feature type="compositionally biased region" description="Basic and acidic residues" evidence="1">
    <location>
        <begin position="53"/>
        <end position="75"/>
    </location>
</feature>
<feature type="region of interest" description="Disordered" evidence="1">
    <location>
        <begin position="43"/>
        <end position="79"/>
    </location>
</feature>
<accession>T1PMG7</accession>
<protein>
    <submittedName>
        <fullName evidence="2">Uncharacterized protein</fullName>
    </submittedName>
</protein>
<name>T1PMG7_MUSDO</name>
<feature type="non-terminal residue" evidence="2">
    <location>
        <position position="227"/>
    </location>
</feature>
<evidence type="ECO:0000256" key="1">
    <source>
        <dbReference type="SAM" id="MobiDB-lite"/>
    </source>
</evidence>
<feature type="region of interest" description="Disordered" evidence="1">
    <location>
        <begin position="91"/>
        <end position="227"/>
    </location>
</feature>
<evidence type="ECO:0000313" key="2">
    <source>
        <dbReference type="EMBL" id="AFP64595.1"/>
    </source>
</evidence>
<feature type="compositionally biased region" description="Low complexity" evidence="1">
    <location>
        <begin position="217"/>
        <end position="227"/>
    </location>
</feature>
<dbReference type="VEuPathDB" id="VectorBase:MDOMA2_019488"/>
<feature type="compositionally biased region" description="Low complexity" evidence="1">
    <location>
        <begin position="8"/>
        <end position="24"/>
    </location>
</feature>
<organism evidence="2">
    <name type="scientific">Musca domestica</name>
    <name type="common">House fly</name>
    <dbReference type="NCBI Taxonomy" id="7370"/>
    <lineage>
        <taxon>Eukaryota</taxon>
        <taxon>Metazoa</taxon>
        <taxon>Ecdysozoa</taxon>
        <taxon>Arthropoda</taxon>
        <taxon>Hexapoda</taxon>
        <taxon>Insecta</taxon>
        <taxon>Pterygota</taxon>
        <taxon>Neoptera</taxon>
        <taxon>Endopterygota</taxon>
        <taxon>Diptera</taxon>
        <taxon>Brachycera</taxon>
        <taxon>Muscomorpha</taxon>
        <taxon>Muscoidea</taxon>
        <taxon>Muscidae</taxon>
        <taxon>Musca</taxon>
    </lineage>
</organism>
<feature type="compositionally biased region" description="Low complexity" evidence="1">
    <location>
        <begin position="43"/>
        <end position="52"/>
    </location>
</feature>
<dbReference type="AlphaFoldDB" id="T1PMG7"/>
<sequence>MSSKEETSTAAVAPATTAATGGSATGFSYANVLQNVDAKKAVAAAAAAPAPVAEDKAVATTNNRDEKENQPELKTNKSWCDDVEQEVVLSPATVAGEKRAAVNTDTAAENSSEIDDNGDFVPVVSNSRRDRKKARKEKPSRDGRNVTGNQGQGQGGPKSGPRQRGGNGGTGGGAGNANTDKDGERKYPPRQRQRNGSPRKSNGGPKGGQKEPRKDASPSASAENASS</sequence>
<proteinExistence type="evidence at transcript level"/>
<feature type="compositionally biased region" description="Gly residues" evidence="1">
    <location>
        <begin position="150"/>
        <end position="175"/>
    </location>
</feature>
<reference evidence="2" key="1">
    <citation type="submission" date="2012-08" db="EMBL/GenBank/DDBJ databases">
        <title>Transcriptome of adult Musca domestica launches a platform for comparative house fly gene expression and characterization of differential gene expression among resistant and susceptible house flies.</title>
        <authorList>
            <person name="Liu N."/>
            <person name="Zhang L."/>
            <person name="Li M."/>
            <person name="Reid W."/>
        </authorList>
    </citation>
    <scope>NUCLEOTIDE SEQUENCE</scope>
    <source>
        <strain evidence="2">ALHF</strain>
        <tissue evidence="2">Whole body</tissue>
    </source>
</reference>
<dbReference type="EMBL" id="KA649966">
    <property type="protein sequence ID" value="AFP64595.1"/>
    <property type="molecule type" value="mRNA"/>
</dbReference>